<dbReference type="SUPFAM" id="SSF54909">
    <property type="entry name" value="Dimeric alpha+beta barrel"/>
    <property type="match status" value="1"/>
</dbReference>
<protein>
    <recommendedName>
        <fullName evidence="1">ABM domain-containing protein</fullName>
    </recommendedName>
</protein>
<sequence length="105" mass="11791">MNIEAVNTLEIRFFEAADALFERRLHSFAFRFEEAPGCLGYVVIRSPAESNLWILSGYWSSASDMTLHFSSTHMTQLVNALIEARANLTFASFTPVVDEAAQDEV</sequence>
<dbReference type="Pfam" id="PF03992">
    <property type="entry name" value="ABM"/>
    <property type="match status" value="1"/>
</dbReference>
<dbReference type="Gene3D" id="3.30.70.100">
    <property type="match status" value="1"/>
</dbReference>
<dbReference type="InterPro" id="IPR007138">
    <property type="entry name" value="ABM_dom"/>
</dbReference>
<accession>A0A6L5C6Q5</accession>
<comment type="caution">
    <text evidence="2">The sequence shown here is derived from an EMBL/GenBank/DDBJ whole genome shotgun (WGS) entry which is preliminary data.</text>
</comment>
<name>A0A6L5C6Q5_9PSED</name>
<evidence type="ECO:0000259" key="1">
    <source>
        <dbReference type="PROSITE" id="PS51725"/>
    </source>
</evidence>
<organism evidence="2 3">
    <name type="scientific">Pseudomonas frederiksbergensis</name>
    <dbReference type="NCBI Taxonomy" id="104087"/>
    <lineage>
        <taxon>Bacteria</taxon>
        <taxon>Pseudomonadati</taxon>
        <taxon>Pseudomonadota</taxon>
        <taxon>Gammaproteobacteria</taxon>
        <taxon>Pseudomonadales</taxon>
        <taxon>Pseudomonadaceae</taxon>
        <taxon>Pseudomonas</taxon>
    </lineage>
</organism>
<dbReference type="RefSeq" id="WP_163910079.1">
    <property type="nucleotide sequence ID" value="NZ_JAAAXX010000001.1"/>
</dbReference>
<dbReference type="EMBL" id="JAAAXX010000001">
    <property type="protein sequence ID" value="KAF2395087.1"/>
    <property type="molecule type" value="Genomic_DNA"/>
</dbReference>
<dbReference type="Proteomes" id="UP000475265">
    <property type="component" value="Unassembled WGS sequence"/>
</dbReference>
<dbReference type="InterPro" id="IPR011008">
    <property type="entry name" value="Dimeric_a/b-barrel"/>
</dbReference>
<reference evidence="2 3" key="1">
    <citation type="submission" date="2019-12" db="EMBL/GenBank/DDBJ databases">
        <title>Endophytic bacteria associated with Panax ginseng seedlings.</title>
        <authorList>
            <person name="Park J.M."/>
            <person name="Shin R."/>
            <person name="Jo S.H."/>
        </authorList>
    </citation>
    <scope>NUCLEOTIDE SEQUENCE [LARGE SCALE GENOMIC DNA]</scope>
    <source>
        <strain evidence="2 3">PgKB32</strain>
    </source>
</reference>
<evidence type="ECO:0000313" key="2">
    <source>
        <dbReference type="EMBL" id="KAF2395087.1"/>
    </source>
</evidence>
<dbReference type="AlphaFoldDB" id="A0A6L5C6Q5"/>
<dbReference type="PROSITE" id="PS51725">
    <property type="entry name" value="ABM"/>
    <property type="match status" value="1"/>
</dbReference>
<feature type="domain" description="ABM" evidence="1">
    <location>
        <begin position="3"/>
        <end position="97"/>
    </location>
</feature>
<proteinExistence type="predicted"/>
<gene>
    <name evidence="2" type="ORF">FX983_03070</name>
</gene>
<evidence type="ECO:0000313" key="3">
    <source>
        <dbReference type="Proteomes" id="UP000475265"/>
    </source>
</evidence>